<keyword evidence="3" id="KW-0597">Phosphoprotein</keyword>
<organism evidence="6 7">
    <name type="scientific">Vitreoscilla filiformis</name>
    <dbReference type="NCBI Taxonomy" id="63"/>
    <lineage>
        <taxon>Bacteria</taxon>
        <taxon>Pseudomonadati</taxon>
        <taxon>Pseudomonadota</taxon>
        <taxon>Betaproteobacteria</taxon>
        <taxon>Neisseriales</taxon>
        <taxon>Neisseriaceae</taxon>
        <taxon>Vitreoscilla</taxon>
    </lineage>
</organism>
<dbReference type="KEGG" id="vff:VITFI_CDS2802"/>
<dbReference type="InterPro" id="IPR001789">
    <property type="entry name" value="Sig_transdc_resp-reg_receiver"/>
</dbReference>
<feature type="domain" description="GGDEF" evidence="5">
    <location>
        <begin position="175"/>
        <end position="329"/>
    </location>
</feature>
<keyword evidence="7" id="KW-1185">Reference proteome</keyword>
<dbReference type="FunFam" id="3.30.70.270:FF:000001">
    <property type="entry name" value="Diguanylate cyclase domain protein"/>
    <property type="match status" value="1"/>
</dbReference>
<dbReference type="InterPro" id="IPR011006">
    <property type="entry name" value="CheY-like_superfamily"/>
</dbReference>
<dbReference type="EMBL" id="CP022423">
    <property type="protein sequence ID" value="ASM78579.1"/>
    <property type="molecule type" value="Genomic_DNA"/>
</dbReference>
<name>A0A221KI39_VITFI</name>
<reference evidence="6 7" key="1">
    <citation type="submission" date="2017-07" db="EMBL/GenBank/DDBJ databases">
        <title>Complete Genome Sequence of the cosmetic ferment Vitreoscilla filiformis (ATCC15551).</title>
        <authorList>
            <person name="Contreras S."/>
            <person name="Sagory-Zalkind P."/>
            <person name="Blanquart H."/>
            <person name="Iltis A."/>
            <person name="Morand S.C."/>
        </authorList>
    </citation>
    <scope>NUCLEOTIDE SEQUENCE [LARGE SCALE GENOMIC DNA]</scope>
    <source>
        <strain evidence="6 7">ATCC 15551</strain>
    </source>
</reference>
<dbReference type="Proteomes" id="UP000199729">
    <property type="component" value="Chromosome"/>
</dbReference>
<comment type="catalytic activity">
    <reaction evidence="2">
        <text>2 GTP = 3',3'-c-di-GMP + 2 diphosphate</text>
        <dbReference type="Rhea" id="RHEA:24898"/>
        <dbReference type="ChEBI" id="CHEBI:33019"/>
        <dbReference type="ChEBI" id="CHEBI:37565"/>
        <dbReference type="ChEBI" id="CHEBI:58805"/>
        <dbReference type="EC" id="2.7.7.65"/>
    </reaction>
</comment>
<evidence type="ECO:0000313" key="6">
    <source>
        <dbReference type="EMBL" id="ASM78579.1"/>
    </source>
</evidence>
<dbReference type="AlphaFoldDB" id="A0A221KI39"/>
<dbReference type="GO" id="GO:0043709">
    <property type="term" value="P:cell adhesion involved in single-species biofilm formation"/>
    <property type="evidence" value="ECO:0007669"/>
    <property type="project" value="TreeGrafter"/>
</dbReference>
<dbReference type="NCBIfam" id="TIGR00254">
    <property type="entry name" value="GGDEF"/>
    <property type="match status" value="1"/>
</dbReference>
<gene>
    <name evidence="6" type="ORF">VITFI_CDS2802</name>
</gene>
<dbReference type="PROSITE" id="PS50887">
    <property type="entry name" value="GGDEF"/>
    <property type="match status" value="1"/>
</dbReference>
<dbReference type="EC" id="2.7.7.65" evidence="1"/>
<feature type="modified residue" description="4-aspartylphosphate" evidence="3">
    <location>
        <position position="65"/>
    </location>
</feature>
<proteinExistence type="predicted"/>
<accession>A0A221KI39</accession>
<dbReference type="Pfam" id="PF00072">
    <property type="entry name" value="Response_reg"/>
    <property type="match status" value="1"/>
</dbReference>
<sequence length="347" mass="37659">MKAGMFDMRFLDTLPASILLVDDDPIVIQVLGKALAELGRLRFAMNGEQALNLCRQSVPDLVLLDAEMPGMSGFEVLQTMKADPALAHVPVVFVTSHSQQAMEERGLALGAVDFIAKPIRPAIVVARARTQLRLKQAIDRLQRLASTDGLTGVANRRILDEALDREWRRSRRGGHPLSLLMLDIDHFKLYNDSCGHLMGDRCLVAVAQSLQGCARRPSDLVARYGGEEFAVLLPDTDAAGAQYLAGQVLERLHALAIEHPATVSKVVSASVGVATVDADSPGWGQPSSEEEIAEIAGMSRGSLRMLAVADQALYQAKLTGRNQAVFRRVDLTIPLPDVLTTRVRALT</sequence>
<dbReference type="GO" id="GO:0052621">
    <property type="term" value="F:diguanylate cyclase activity"/>
    <property type="evidence" value="ECO:0007669"/>
    <property type="project" value="UniProtKB-EC"/>
</dbReference>
<dbReference type="SMART" id="SM00448">
    <property type="entry name" value="REC"/>
    <property type="match status" value="1"/>
</dbReference>
<dbReference type="Pfam" id="PF00990">
    <property type="entry name" value="GGDEF"/>
    <property type="match status" value="1"/>
</dbReference>
<dbReference type="GO" id="GO:0005886">
    <property type="term" value="C:plasma membrane"/>
    <property type="evidence" value="ECO:0007669"/>
    <property type="project" value="TreeGrafter"/>
</dbReference>
<dbReference type="Gene3D" id="3.40.50.2300">
    <property type="match status" value="1"/>
</dbReference>
<dbReference type="InterPro" id="IPR029787">
    <property type="entry name" value="Nucleotide_cyclase"/>
</dbReference>
<evidence type="ECO:0000256" key="2">
    <source>
        <dbReference type="ARBA" id="ARBA00034247"/>
    </source>
</evidence>
<dbReference type="SMART" id="SM00267">
    <property type="entry name" value="GGDEF"/>
    <property type="match status" value="1"/>
</dbReference>
<dbReference type="PANTHER" id="PTHR45138:SF9">
    <property type="entry name" value="DIGUANYLATE CYCLASE DGCM-RELATED"/>
    <property type="match status" value="1"/>
</dbReference>
<evidence type="ECO:0000313" key="7">
    <source>
        <dbReference type="Proteomes" id="UP000199729"/>
    </source>
</evidence>
<evidence type="ECO:0000256" key="3">
    <source>
        <dbReference type="PROSITE-ProRule" id="PRU00169"/>
    </source>
</evidence>
<dbReference type="PROSITE" id="PS50110">
    <property type="entry name" value="RESPONSE_REGULATORY"/>
    <property type="match status" value="1"/>
</dbReference>
<dbReference type="InterPro" id="IPR050469">
    <property type="entry name" value="Diguanylate_Cyclase"/>
</dbReference>
<dbReference type="Gene3D" id="3.30.70.270">
    <property type="match status" value="1"/>
</dbReference>
<dbReference type="PANTHER" id="PTHR45138">
    <property type="entry name" value="REGULATORY COMPONENTS OF SENSORY TRANSDUCTION SYSTEM"/>
    <property type="match status" value="1"/>
</dbReference>
<dbReference type="GO" id="GO:0000160">
    <property type="term" value="P:phosphorelay signal transduction system"/>
    <property type="evidence" value="ECO:0007669"/>
    <property type="project" value="InterPro"/>
</dbReference>
<dbReference type="CDD" id="cd01949">
    <property type="entry name" value="GGDEF"/>
    <property type="match status" value="1"/>
</dbReference>
<feature type="domain" description="Response regulatory" evidence="4">
    <location>
        <begin position="17"/>
        <end position="132"/>
    </location>
</feature>
<evidence type="ECO:0000256" key="1">
    <source>
        <dbReference type="ARBA" id="ARBA00012528"/>
    </source>
</evidence>
<dbReference type="SUPFAM" id="SSF52172">
    <property type="entry name" value="CheY-like"/>
    <property type="match status" value="1"/>
</dbReference>
<dbReference type="SUPFAM" id="SSF55073">
    <property type="entry name" value="Nucleotide cyclase"/>
    <property type="match status" value="1"/>
</dbReference>
<dbReference type="InterPro" id="IPR043128">
    <property type="entry name" value="Rev_trsase/Diguanyl_cyclase"/>
</dbReference>
<dbReference type="GO" id="GO:1902201">
    <property type="term" value="P:negative regulation of bacterial-type flagellum-dependent cell motility"/>
    <property type="evidence" value="ECO:0007669"/>
    <property type="project" value="TreeGrafter"/>
</dbReference>
<protein>
    <recommendedName>
        <fullName evidence="1">diguanylate cyclase</fullName>
        <ecNumber evidence="1">2.7.7.65</ecNumber>
    </recommendedName>
</protein>
<evidence type="ECO:0000259" key="5">
    <source>
        <dbReference type="PROSITE" id="PS50887"/>
    </source>
</evidence>
<evidence type="ECO:0000259" key="4">
    <source>
        <dbReference type="PROSITE" id="PS50110"/>
    </source>
</evidence>
<dbReference type="InterPro" id="IPR000160">
    <property type="entry name" value="GGDEF_dom"/>
</dbReference>